<reference evidence="1 2" key="1">
    <citation type="submission" date="2023-11" db="EMBL/GenBank/DDBJ databases">
        <title>Halocaridina rubra genome assembly.</title>
        <authorList>
            <person name="Smith C."/>
        </authorList>
    </citation>
    <scope>NUCLEOTIDE SEQUENCE [LARGE SCALE GENOMIC DNA]</scope>
    <source>
        <strain evidence="1">EP-1</strain>
        <tissue evidence="1">Whole</tissue>
    </source>
</reference>
<keyword evidence="2" id="KW-1185">Reference proteome</keyword>
<evidence type="ECO:0000313" key="2">
    <source>
        <dbReference type="Proteomes" id="UP001381693"/>
    </source>
</evidence>
<sequence length="84" mass="9497">MCASPENIRRIMLTAYDLDMVETGDYAFFNTEIFSGTSGNNKPWYNASDTDEQNLKARKAYDAVLTVSARTPSIEPYLSFSREV</sequence>
<dbReference type="Proteomes" id="UP001381693">
    <property type="component" value="Unassembled WGS sequence"/>
</dbReference>
<evidence type="ECO:0000313" key="1">
    <source>
        <dbReference type="EMBL" id="KAK7002155.1"/>
    </source>
</evidence>
<dbReference type="SUPFAM" id="SSF53822">
    <property type="entry name" value="Periplasmic binding protein-like I"/>
    <property type="match status" value="1"/>
</dbReference>
<organism evidence="1 2">
    <name type="scientific">Halocaridina rubra</name>
    <name type="common">Hawaiian red shrimp</name>
    <dbReference type="NCBI Taxonomy" id="373956"/>
    <lineage>
        <taxon>Eukaryota</taxon>
        <taxon>Metazoa</taxon>
        <taxon>Ecdysozoa</taxon>
        <taxon>Arthropoda</taxon>
        <taxon>Crustacea</taxon>
        <taxon>Multicrustacea</taxon>
        <taxon>Malacostraca</taxon>
        <taxon>Eumalacostraca</taxon>
        <taxon>Eucarida</taxon>
        <taxon>Decapoda</taxon>
        <taxon>Pleocyemata</taxon>
        <taxon>Caridea</taxon>
        <taxon>Atyoidea</taxon>
        <taxon>Atyidae</taxon>
        <taxon>Halocaridina</taxon>
    </lineage>
</organism>
<protein>
    <submittedName>
        <fullName evidence="1">Uncharacterized protein</fullName>
    </submittedName>
</protein>
<feature type="non-terminal residue" evidence="1">
    <location>
        <position position="84"/>
    </location>
</feature>
<dbReference type="AlphaFoldDB" id="A0AAN8ZNE1"/>
<dbReference type="InterPro" id="IPR028082">
    <property type="entry name" value="Peripla_BP_I"/>
</dbReference>
<dbReference type="Gene3D" id="3.40.50.2300">
    <property type="match status" value="1"/>
</dbReference>
<accession>A0AAN8ZNE1</accession>
<proteinExistence type="predicted"/>
<gene>
    <name evidence="1" type="ORF">SK128_007626</name>
</gene>
<name>A0AAN8ZNE1_HALRR</name>
<dbReference type="EMBL" id="JAXCGZ010023863">
    <property type="protein sequence ID" value="KAK7002155.1"/>
    <property type="molecule type" value="Genomic_DNA"/>
</dbReference>
<comment type="caution">
    <text evidence="1">The sequence shown here is derived from an EMBL/GenBank/DDBJ whole genome shotgun (WGS) entry which is preliminary data.</text>
</comment>